<evidence type="ECO:0000313" key="2">
    <source>
        <dbReference type="EMBL" id="CAI6341961.1"/>
    </source>
</evidence>
<gene>
    <name evidence="2" type="ORF">PDIGIT_LOCUS15162</name>
</gene>
<comment type="caution">
    <text evidence="2">The sequence shown here is derived from an EMBL/GenBank/DDBJ whole genome shotgun (WGS) entry which is preliminary data.</text>
</comment>
<protein>
    <submittedName>
        <fullName evidence="2">Uncharacterized protein</fullName>
    </submittedName>
</protein>
<dbReference type="AlphaFoldDB" id="A0A9W4XX56"/>
<feature type="region of interest" description="Disordered" evidence="1">
    <location>
        <begin position="1"/>
        <end position="23"/>
    </location>
</feature>
<feature type="compositionally biased region" description="Low complexity" evidence="1">
    <location>
        <begin position="9"/>
        <end position="20"/>
    </location>
</feature>
<proteinExistence type="predicted"/>
<organism evidence="2 3">
    <name type="scientific">Periconia digitata</name>
    <dbReference type="NCBI Taxonomy" id="1303443"/>
    <lineage>
        <taxon>Eukaryota</taxon>
        <taxon>Fungi</taxon>
        <taxon>Dikarya</taxon>
        <taxon>Ascomycota</taxon>
        <taxon>Pezizomycotina</taxon>
        <taxon>Dothideomycetes</taxon>
        <taxon>Pleosporomycetidae</taxon>
        <taxon>Pleosporales</taxon>
        <taxon>Massarineae</taxon>
        <taxon>Periconiaceae</taxon>
        <taxon>Periconia</taxon>
    </lineage>
</organism>
<dbReference type="EMBL" id="CAOQHR010000012">
    <property type="protein sequence ID" value="CAI6341961.1"/>
    <property type="molecule type" value="Genomic_DNA"/>
</dbReference>
<evidence type="ECO:0000313" key="3">
    <source>
        <dbReference type="Proteomes" id="UP001152607"/>
    </source>
</evidence>
<dbReference type="Proteomes" id="UP001152607">
    <property type="component" value="Unassembled WGS sequence"/>
</dbReference>
<sequence length="155" mass="17487">MRTTRSRATTIQIPSTPTPQLARCSSPNTPTLNLPSISVHLPEAHQPLHQPPDYYYLSNPTHTTTVLLGPRHAIPLHTTTISLLVETLTPHFPILAVLTGLRYPERTRADTEDAMSLPSFTTSNHETSASFHLETTSLQHRKRHYHCYSYRRSSP</sequence>
<keyword evidence="3" id="KW-1185">Reference proteome</keyword>
<evidence type="ECO:0000256" key="1">
    <source>
        <dbReference type="SAM" id="MobiDB-lite"/>
    </source>
</evidence>
<reference evidence="2" key="1">
    <citation type="submission" date="2023-01" db="EMBL/GenBank/DDBJ databases">
        <authorList>
            <person name="Van Ghelder C."/>
            <person name="Rancurel C."/>
        </authorList>
    </citation>
    <scope>NUCLEOTIDE SEQUENCE</scope>
    <source>
        <strain evidence="2">CNCM I-4278</strain>
    </source>
</reference>
<accession>A0A9W4XX56</accession>
<name>A0A9W4XX56_9PLEO</name>